<gene>
    <name evidence="1" type="ORF">BKP37_12675</name>
</gene>
<keyword evidence="2" id="KW-1185">Reference proteome</keyword>
<accession>A0A1S2LJG4</accession>
<dbReference type="RefSeq" id="WP_071309972.1">
    <property type="nucleotide sequence ID" value="NZ_MLQR01000030.1"/>
</dbReference>
<organism evidence="1 2">
    <name type="scientific">Anaerobacillus alkalilacustris</name>
    <dbReference type="NCBI Taxonomy" id="393763"/>
    <lineage>
        <taxon>Bacteria</taxon>
        <taxon>Bacillati</taxon>
        <taxon>Bacillota</taxon>
        <taxon>Bacilli</taxon>
        <taxon>Bacillales</taxon>
        <taxon>Bacillaceae</taxon>
        <taxon>Anaerobacillus</taxon>
    </lineage>
</organism>
<sequence length="252" mass="28612">MDPIITSAITSFVTTIATNGSKVPMQTLDDLWYLAFGKINHIAELKKAKHEVETAHYKDLVAQKILKINENNLQEPPMSVVGPALEASRYYIEEEKLREMFASVIAASMDKTKSKNVHHAFVEIIKQISPDDAKNLTFFKVRNNHPIVQFKSVHLNGKGYLLLKTNVFLGHYTDIITGNENAASITNLHRLGLVSISYEENYSEKHNYTTFRDSTFYKNVSNHQDPEVTRIEMQEGIIRITPLGQSFINVCL</sequence>
<dbReference type="EMBL" id="MLQR01000030">
    <property type="protein sequence ID" value="OIJ12652.1"/>
    <property type="molecule type" value="Genomic_DNA"/>
</dbReference>
<comment type="caution">
    <text evidence="1">The sequence shown here is derived from an EMBL/GenBank/DDBJ whole genome shotgun (WGS) entry which is preliminary data.</text>
</comment>
<name>A0A1S2LJG4_9BACI</name>
<proteinExistence type="predicted"/>
<dbReference type="Pfam" id="PF14337">
    <property type="entry name" value="Abi_alpha"/>
    <property type="match status" value="1"/>
</dbReference>
<dbReference type="Proteomes" id="UP000179524">
    <property type="component" value="Unassembled WGS sequence"/>
</dbReference>
<dbReference type="OrthoDB" id="2339567at2"/>
<evidence type="ECO:0000313" key="1">
    <source>
        <dbReference type="EMBL" id="OIJ12652.1"/>
    </source>
</evidence>
<evidence type="ECO:0000313" key="2">
    <source>
        <dbReference type="Proteomes" id="UP000179524"/>
    </source>
</evidence>
<protein>
    <recommendedName>
        <fullName evidence="3">DUF4393 domain-containing protein</fullName>
    </recommendedName>
</protein>
<evidence type="ECO:0008006" key="3">
    <source>
        <dbReference type="Google" id="ProtNLM"/>
    </source>
</evidence>
<dbReference type="AlphaFoldDB" id="A0A1S2LJG4"/>
<dbReference type="Gene3D" id="3.30.110.190">
    <property type="match status" value="1"/>
</dbReference>
<reference evidence="1 2" key="1">
    <citation type="submission" date="2016-10" db="EMBL/GenBank/DDBJ databases">
        <title>Draft genome sequences of four alkaliphilic bacteria belonging to the Anaerobacillus genus.</title>
        <authorList>
            <person name="Bassil N.M."/>
            <person name="Lloyd J.R."/>
        </authorList>
    </citation>
    <scope>NUCLEOTIDE SEQUENCE [LARGE SCALE GENOMIC DNA]</scope>
    <source>
        <strain evidence="1 2">DSM 18345</strain>
    </source>
</reference>
<dbReference type="InterPro" id="IPR025506">
    <property type="entry name" value="Abi_alpha"/>
</dbReference>